<proteinExistence type="inferred from homology"/>
<dbReference type="InterPro" id="IPR001114">
    <property type="entry name" value="Adenylosuccinate_synthetase"/>
</dbReference>
<feature type="binding site" description="in other chain" evidence="8">
    <location>
        <position position="225"/>
    </location>
    <ligand>
        <name>IMP</name>
        <dbReference type="ChEBI" id="CHEBI:58053"/>
        <note>ligand shared between dimeric partners</note>
    </ligand>
</feature>
<dbReference type="NCBIfam" id="NF010355">
    <property type="entry name" value="PRK13783.1"/>
    <property type="match status" value="1"/>
</dbReference>
<evidence type="ECO:0000256" key="1">
    <source>
        <dbReference type="ARBA" id="ARBA00011738"/>
    </source>
</evidence>
<comment type="similarity">
    <text evidence="8 10">Belongs to the adenylosuccinate synthetase family.</text>
</comment>
<feature type="binding site" evidence="8">
    <location>
        <position position="39"/>
    </location>
    <ligand>
        <name>Mg(2+)</name>
        <dbReference type="ChEBI" id="CHEBI:18420"/>
    </ligand>
</feature>
<dbReference type="Gene3D" id="3.90.170.10">
    <property type="entry name" value="Adenylosuccinate Synthetase, subunit A, domain 3"/>
    <property type="match status" value="1"/>
</dbReference>
<reference evidence="11 12" key="1">
    <citation type="submission" date="2014-02" db="EMBL/GenBank/DDBJ databases">
        <title>Diversity of Thermotogales isolates from hydrothermal vents.</title>
        <authorList>
            <person name="Haverkamp T.H.A."/>
            <person name="Lossouarn J."/>
            <person name="Geslin C."/>
            <person name="Nesbo C.L."/>
        </authorList>
    </citation>
    <scope>NUCLEOTIDE SEQUENCE [LARGE SCALE GENOMIC DNA]</scope>
    <source>
        <strain evidence="11 12">431</strain>
    </source>
</reference>
<evidence type="ECO:0000313" key="12">
    <source>
        <dbReference type="Proteomes" id="UP000185490"/>
    </source>
</evidence>
<dbReference type="InterPro" id="IPR042110">
    <property type="entry name" value="Adenylosuccinate_synth_dom2"/>
</dbReference>
<keyword evidence="4 8" id="KW-0547">Nucleotide-binding</keyword>
<dbReference type="PANTHER" id="PTHR11846">
    <property type="entry name" value="ADENYLOSUCCINATE SYNTHETASE"/>
    <property type="match status" value="1"/>
</dbReference>
<feature type="binding site" evidence="8">
    <location>
        <begin position="39"/>
        <end position="41"/>
    </location>
    <ligand>
        <name>GTP</name>
        <dbReference type="ChEBI" id="CHEBI:37565"/>
    </ligand>
</feature>
<feature type="active site" description="Proton acceptor" evidence="8">
    <location>
        <position position="12"/>
    </location>
</feature>
<feature type="binding site" description="in other chain" evidence="8">
    <location>
        <begin position="12"/>
        <end position="15"/>
    </location>
    <ligand>
        <name>IMP</name>
        <dbReference type="ChEBI" id="CHEBI:58053"/>
        <note>ligand shared between dimeric partners</note>
    </ligand>
</feature>
<evidence type="ECO:0000256" key="9">
    <source>
        <dbReference type="PROSITE-ProRule" id="PRU10134"/>
    </source>
</evidence>
<comment type="catalytic activity">
    <reaction evidence="8 10">
        <text>IMP + L-aspartate + GTP = N(6)-(1,2-dicarboxyethyl)-AMP + GDP + phosphate + 2 H(+)</text>
        <dbReference type="Rhea" id="RHEA:15753"/>
        <dbReference type="ChEBI" id="CHEBI:15378"/>
        <dbReference type="ChEBI" id="CHEBI:29991"/>
        <dbReference type="ChEBI" id="CHEBI:37565"/>
        <dbReference type="ChEBI" id="CHEBI:43474"/>
        <dbReference type="ChEBI" id="CHEBI:57567"/>
        <dbReference type="ChEBI" id="CHEBI:58053"/>
        <dbReference type="ChEBI" id="CHEBI:58189"/>
        <dbReference type="EC" id="6.3.4.4"/>
    </reaction>
</comment>
<dbReference type="EC" id="6.3.4.4" evidence="8 10"/>
<feature type="binding site" evidence="8">
    <location>
        <position position="12"/>
    </location>
    <ligand>
        <name>Mg(2+)</name>
        <dbReference type="ChEBI" id="CHEBI:18420"/>
    </ligand>
</feature>
<feature type="binding site" description="in other chain" evidence="8">
    <location>
        <position position="210"/>
    </location>
    <ligand>
        <name>IMP</name>
        <dbReference type="ChEBI" id="CHEBI:58053"/>
        <note>ligand shared between dimeric partners</note>
    </ligand>
</feature>
<comment type="cofactor">
    <cofactor evidence="8">
        <name>Mg(2+)</name>
        <dbReference type="ChEBI" id="CHEBI:18420"/>
    </cofactor>
    <text evidence="8">Binds 1 Mg(2+) ion per subunit.</text>
</comment>
<comment type="function">
    <text evidence="8">Plays an important role in the de novo pathway of purine nucleotide biosynthesis. Catalyzes the first committed step in the biosynthesis of AMP from IMP.</text>
</comment>
<dbReference type="Pfam" id="PF00709">
    <property type="entry name" value="Adenylsucc_synt"/>
    <property type="match status" value="1"/>
</dbReference>
<feature type="binding site" evidence="8">
    <location>
        <position position="290"/>
    </location>
    <ligand>
        <name>GTP</name>
        <dbReference type="ChEBI" id="CHEBI:37565"/>
    </ligand>
</feature>
<dbReference type="Gene3D" id="1.10.300.10">
    <property type="entry name" value="Adenylosuccinate Synthetase, subunit A, domain 2"/>
    <property type="match status" value="1"/>
</dbReference>
<evidence type="ECO:0000256" key="6">
    <source>
        <dbReference type="ARBA" id="ARBA00022842"/>
    </source>
</evidence>
<feature type="binding site" description="in other chain" evidence="8">
    <location>
        <begin position="37"/>
        <end position="40"/>
    </location>
    <ligand>
        <name>IMP</name>
        <dbReference type="ChEBI" id="CHEBI:58053"/>
        <note>ligand shared between dimeric partners</note>
    </ligand>
</feature>
<feature type="active site" description="Proton donor" evidence="8">
    <location>
        <position position="40"/>
    </location>
</feature>
<keyword evidence="2 8" id="KW-0436">Ligase</keyword>
<feature type="active site" evidence="9">
    <location>
        <position position="138"/>
    </location>
</feature>
<evidence type="ECO:0000256" key="2">
    <source>
        <dbReference type="ARBA" id="ARBA00022598"/>
    </source>
</evidence>
<keyword evidence="6 8" id="KW-0460">Magnesium</keyword>
<feature type="binding site" evidence="8">
    <location>
        <begin position="284"/>
        <end position="290"/>
    </location>
    <ligand>
        <name>substrate</name>
    </ligand>
</feature>
<evidence type="ECO:0000256" key="4">
    <source>
        <dbReference type="ARBA" id="ARBA00022741"/>
    </source>
</evidence>
<dbReference type="PROSITE" id="PS00513">
    <property type="entry name" value="ADENYLOSUCCIN_SYN_2"/>
    <property type="match status" value="1"/>
</dbReference>
<evidence type="ECO:0000256" key="8">
    <source>
        <dbReference type="HAMAP-Rule" id="MF_00011"/>
    </source>
</evidence>
<feature type="binding site" evidence="8">
    <location>
        <position position="141"/>
    </location>
    <ligand>
        <name>IMP</name>
        <dbReference type="ChEBI" id="CHEBI:58053"/>
        <note>ligand shared between dimeric partners</note>
    </ligand>
</feature>
<feature type="binding site" description="in other chain" evidence="8">
    <location>
        <position position="127"/>
    </location>
    <ligand>
        <name>IMP</name>
        <dbReference type="ChEBI" id="CHEBI:58053"/>
        <note>ligand shared between dimeric partners</note>
    </ligand>
</feature>
<evidence type="ECO:0000256" key="5">
    <source>
        <dbReference type="ARBA" id="ARBA00022755"/>
    </source>
</evidence>
<feature type="binding site" evidence="8">
    <location>
        <begin position="11"/>
        <end position="17"/>
    </location>
    <ligand>
        <name>GTP</name>
        <dbReference type="ChEBI" id="CHEBI:37565"/>
    </ligand>
</feature>
<evidence type="ECO:0000313" key="11">
    <source>
        <dbReference type="EMBL" id="APT73384.1"/>
    </source>
</evidence>
<keyword evidence="5 8" id="KW-0658">Purine biosynthesis</keyword>
<dbReference type="EMBL" id="CP007389">
    <property type="protein sequence ID" value="APT73384.1"/>
    <property type="molecule type" value="Genomic_DNA"/>
</dbReference>
<feature type="binding site" description="in other chain" evidence="8">
    <location>
        <position position="288"/>
    </location>
    <ligand>
        <name>IMP</name>
        <dbReference type="ChEBI" id="CHEBI:58053"/>
        <note>ligand shared between dimeric partners</note>
    </ligand>
</feature>
<comment type="subcellular location">
    <subcellularLocation>
        <location evidence="8">Cytoplasm</location>
    </subcellularLocation>
</comment>
<sequence length="399" mass="45278">MKSVIFGLQWGDEGKGKITTYFSKDYDYVVRYSGGSNAGHTVMYEDFKVVHHLLPSIHAKYEVGAIISNGVVLDIEQIVLEIEDYISRVGRIPNLCISNLAHVVLPQHKLFDGLLESVKENNAIGTTKKGIGPAYADKVHRFGLRLADFEVDFKEKWNFISHLYKKLYRIEVEGYDGLLKAYEKIKRYILPHVEIIDLIEQNNVLFESTQGVLLDLDIGTYPYVTGANCNTTGIQNGVGYPVKVEKYMGVFKAYLTRVGNGPFPTEAFEEEGENLRRKGNEFGATTGRPRRCGWLDIPLMKYAIKVSGATELIMTKSDILNGFDKIPVCVEYEINEERVSDIKSVVELEKAKPVYEYFKGWESHNSQSFLDFVNFLEKQLKVKITYISIGPKVDQIVKL</sequence>
<keyword evidence="7 8" id="KW-0342">GTP-binding</keyword>
<evidence type="ECO:0000256" key="7">
    <source>
        <dbReference type="ARBA" id="ARBA00023134"/>
    </source>
</evidence>
<dbReference type="InterPro" id="IPR027417">
    <property type="entry name" value="P-loop_NTPase"/>
</dbReference>
<dbReference type="InterPro" id="IPR042111">
    <property type="entry name" value="Adenylosuccinate_synth_dom3"/>
</dbReference>
<evidence type="ECO:0000256" key="3">
    <source>
        <dbReference type="ARBA" id="ARBA00022723"/>
    </source>
</evidence>
<dbReference type="InterPro" id="IPR018220">
    <property type="entry name" value="Adenylosuccin_syn_GTP-bd"/>
</dbReference>
<dbReference type="PANTHER" id="PTHR11846:SF0">
    <property type="entry name" value="ADENYLOSUCCINATE SYNTHETASE"/>
    <property type="match status" value="1"/>
</dbReference>
<dbReference type="InterPro" id="IPR042109">
    <property type="entry name" value="Adenylosuccinate_synth_dom1"/>
</dbReference>
<dbReference type="HAMAP" id="MF_00011">
    <property type="entry name" value="Adenylosucc_synth"/>
    <property type="match status" value="1"/>
</dbReference>
<dbReference type="CDD" id="cd03108">
    <property type="entry name" value="AdSS"/>
    <property type="match status" value="1"/>
</dbReference>
<dbReference type="SMART" id="SM00788">
    <property type="entry name" value="Adenylsucc_synt"/>
    <property type="match status" value="1"/>
</dbReference>
<feature type="binding site" evidence="8">
    <location>
        <begin position="316"/>
        <end position="318"/>
    </location>
    <ligand>
        <name>GTP</name>
        <dbReference type="ChEBI" id="CHEBI:37565"/>
    </ligand>
</feature>
<gene>
    <name evidence="8" type="primary">purA</name>
    <name evidence="11" type="ORF">BW47_01700</name>
</gene>
<feature type="binding site" evidence="8">
    <location>
        <begin position="388"/>
        <end position="390"/>
    </location>
    <ligand>
        <name>GTP</name>
        <dbReference type="ChEBI" id="CHEBI:37565"/>
    </ligand>
</feature>
<dbReference type="SUPFAM" id="SSF52540">
    <property type="entry name" value="P-loop containing nucleoside triphosphate hydrolases"/>
    <property type="match status" value="1"/>
</dbReference>
<keyword evidence="8" id="KW-0963">Cytoplasm</keyword>
<organism evidence="11 12">
    <name type="scientific">Thermosipho melanesiensis</name>
    <dbReference type="NCBI Taxonomy" id="46541"/>
    <lineage>
        <taxon>Bacteria</taxon>
        <taxon>Thermotogati</taxon>
        <taxon>Thermotogota</taxon>
        <taxon>Thermotogae</taxon>
        <taxon>Thermotogales</taxon>
        <taxon>Fervidobacteriaceae</taxon>
        <taxon>Thermosipho</taxon>
    </lineage>
</organism>
<evidence type="ECO:0000256" key="10">
    <source>
        <dbReference type="RuleBase" id="RU000520"/>
    </source>
</evidence>
<comment type="pathway">
    <text evidence="8 10">Purine metabolism; AMP biosynthesis via de novo pathway; AMP from IMP: step 1/2.</text>
</comment>
<protein>
    <recommendedName>
        <fullName evidence="8 10">Adenylosuccinate synthetase</fullName>
        <shortName evidence="8">AMPSase</shortName>
        <shortName evidence="8">AdSS</shortName>
        <ecNumber evidence="8 10">6.3.4.4</ecNumber>
    </recommendedName>
    <alternativeName>
        <fullName evidence="8">IMP--aspartate ligase</fullName>
    </alternativeName>
</protein>
<dbReference type="Proteomes" id="UP000185490">
    <property type="component" value="Chromosome"/>
</dbReference>
<dbReference type="Gene3D" id="3.40.440.10">
    <property type="entry name" value="Adenylosuccinate Synthetase, subunit A, domain 1"/>
    <property type="match status" value="1"/>
</dbReference>
<dbReference type="NCBIfam" id="NF002223">
    <property type="entry name" value="PRK01117.1"/>
    <property type="match status" value="1"/>
</dbReference>
<keyword evidence="12" id="KW-1185">Reference proteome</keyword>
<keyword evidence="3 8" id="KW-0479">Metal-binding</keyword>
<dbReference type="RefSeq" id="WP_012056546.1">
    <property type="nucleotide sequence ID" value="NZ_CP007389.1"/>
</dbReference>
<comment type="subunit">
    <text evidence="1 8">Homodimer.</text>
</comment>
<name>A0ABM6GD06_9BACT</name>
<accession>A0ABM6GD06</accession>
<dbReference type="InterPro" id="IPR033128">
    <property type="entry name" value="Adenylosuccin_syn_Lys_AS"/>
</dbReference>
<dbReference type="PROSITE" id="PS01266">
    <property type="entry name" value="ADENYLOSUCCIN_SYN_1"/>
    <property type="match status" value="1"/>
</dbReference>